<dbReference type="InterPro" id="IPR005123">
    <property type="entry name" value="Oxoglu/Fe-dep_dioxygenase_dom"/>
</dbReference>
<comment type="caution">
    <text evidence="9">The sequence shown here is derived from an EMBL/GenBank/DDBJ whole genome shotgun (WGS) entry which is preliminary data.</text>
</comment>
<dbReference type="GO" id="GO:0046872">
    <property type="term" value="F:metal ion binding"/>
    <property type="evidence" value="ECO:0007669"/>
    <property type="project" value="UniProtKB-KW"/>
</dbReference>
<evidence type="ECO:0000259" key="8">
    <source>
        <dbReference type="PROSITE" id="PS51471"/>
    </source>
</evidence>
<reference evidence="9" key="1">
    <citation type="submission" date="2019-10" db="EMBL/GenBank/DDBJ databases">
        <authorList>
            <consortium name="DOE Joint Genome Institute"/>
            <person name="Kuo A."/>
            <person name="Miyauchi S."/>
            <person name="Kiss E."/>
            <person name="Drula E."/>
            <person name="Kohler A."/>
            <person name="Sanchez-Garcia M."/>
            <person name="Andreopoulos B."/>
            <person name="Barry K.W."/>
            <person name="Bonito G."/>
            <person name="Buee M."/>
            <person name="Carver A."/>
            <person name="Chen C."/>
            <person name="Cichocki N."/>
            <person name="Clum A."/>
            <person name="Culley D."/>
            <person name="Crous P.W."/>
            <person name="Fauchery L."/>
            <person name="Girlanda M."/>
            <person name="Hayes R."/>
            <person name="Keri Z."/>
            <person name="LaButti K."/>
            <person name="Lipzen A."/>
            <person name="Lombard V."/>
            <person name="Magnuson J."/>
            <person name="Maillard F."/>
            <person name="Morin E."/>
            <person name="Murat C."/>
            <person name="Nolan M."/>
            <person name="Ohm R."/>
            <person name="Pangilinan J."/>
            <person name="Pereira M."/>
            <person name="Perotto S."/>
            <person name="Peter M."/>
            <person name="Riley R."/>
            <person name="Sitrit Y."/>
            <person name="Stielow B."/>
            <person name="Szollosi G."/>
            <person name="Zifcakova L."/>
            <person name="Stursova M."/>
            <person name="Spatafora J.W."/>
            <person name="Tedersoo L."/>
            <person name="Vaario L.-M."/>
            <person name="Yamada A."/>
            <person name="Yan M."/>
            <person name="Wang P."/>
            <person name="Xu J."/>
            <person name="Bruns T."/>
            <person name="Baldrian P."/>
            <person name="Vilgalys R."/>
            <person name="Henrissat B."/>
            <person name="Grigoriev I.V."/>
            <person name="Hibbett D."/>
            <person name="Nagy L.G."/>
            <person name="Martin F.M."/>
        </authorList>
    </citation>
    <scope>NUCLEOTIDE SEQUENCE</scope>
    <source>
        <strain evidence="9">BED1</strain>
    </source>
</reference>
<evidence type="ECO:0000313" key="10">
    <source>
        <dbReference type="Proteomes" id="UP001194468"/>
    </source>
</evidence>
<dbReference type="Pfam" id="PF13532">
    <property type="entry name" value="2OG-FeII_Oxy_2"/>
    <property type="match status" value="1"/>
</dbReference>
<accession>A0AAD4BUX2</accession>
<evidence type="ECO:0000256" key="4">
    <source>
        <dbReference type="ARBA" id="ARBA00022964"/>
    </source>
</evidence>
<keyword evidence="7" id="KW-0539">Nucleus</keyword>
<evidence type="ECO:0000256" key="1">
    <source>
        <dbReference type="ARBA" id="ARBA00004123"/>
    </source>
</evidence>
<proteinExistence type="inferred from homology"/>
<dbReference type="EMBL" id="WHUW01000013">
    <property type="protein sequence ID" value="KAF8440028.1"/>
    <property type="molecule type" value="Genomic_DNA"/>
</dbReference>
<evidence type="ECO:0000313" key="9">
    <source>
        <dbReference type="EMBL" id="KAF8440028.1"/>
    </source>
</evidence>
<dbReference type="InterPro" id="IPR037151">
    <property type="entry name" value="AlkB-like_sf"/>
</dbReference>
<keyword evidence="4" id="KW-0223">Dioxygenase</keyword>
<evidence type="ECO:0000256" key="2">
    <source>
        <dbReference type="ARBA" id="ARBA00007879"/>
    </source>
</evidence>
<organism evidence="9 10">
    <name type="scientific">Boletus edulis BED1</name>
    <dbReference type="NCBI Taxonomy" id="1328754"/>
    <lineage>
        <taxon>Eukaryota</taxon>
        <taxon>Fungi</taxon>
        <taxon>Dikarya</taxon>
        <taxon>Basidiomycota</taxon>
        <taxon>Agaricomycotina</taxon>
        <taxon>Agaricomycetes</taxon>
        <taxon>Agaricomycetidae</taxon>
        <taxon>Boletales</taxon>
        <taxon>Boletineae</taxon>
        <taxon>Boletaceae</taxon>
        <taxon>Boletoideae</taxon>
        <taxon>Boletus</taxon>
    </lineage>
</organism>
<evidence type="ECO:0000256" key="7">
    <source>
        <dbReference type="ARBA" id="ARBA00023242"/>
    </source>
</evidence>
<dbReference type="GO" id="GO:0005634">
    <property type="term" value="C:nucleus"/>
    <property type="evidence" value="ECO:0007669"/>
    <property type="project" value="UniProtKB-SubCell"/>
</dbReference>
<dbReference type="SUPFAM" id="SSF51197">
    <property type="entry name" value="Clavaminate synthase-like"/>
    <property type="match status" value="1"/>
</dbReference>
<keyword evidence="6" id="KW-0408">Iron</keyword>
<protein>
    <recommendedName>
        <fullName evidence="8">Fe2OG dioxygenase domain-containing protein</fullName>
    </recommendedName>
</protein>
<keyword evidence="3" id="KW-0479">Metal-binding</keyword>
<feature type="domain" description="Fe2OG dioxygenase" evidence="8">
    <location>
        <begin position="100"/>
        <end position="251"/>
    </location>
</feature>
<name>A0AAD4BUX2_BOLED</name>
<evidence type="ECO:0000256" key="5">
    <source>
        <dbReference type="ARBA" id="ARBA00023002"/>
    </source>
</evidence>
<dbReference type="InterPro" id="IPR027450">
    <property type="entry name" value="AlkB-like"/>
</dbReference>
<evidence type="ECO:0000256" key="6">
    <source>
        <dbReference type="ARBA" id="ARBA00023004"/>
    </source>
</evidence>
<dbReference type="GO" id="GO:0051213">
    <property type="term" value="F:dioxygenase activity"/>
    <property type="evidence" value="ECO:0007669"/>
    <property type="project" value="UniProtKB-KW"/>
</dbReference>
<gene>
    <name evidence="9" type="ORF">L210DRAFT_3541486</name>
</gene>
<dbReference type="Gene3D" id="2.60.120.590">
    <property type="entry name" value="Alpha-ketoglutarate-dependent dioxygenase AlkB-like"/>
    <property type="match status" value="1"/>
</dbReference>
<dbReference type="InterPro" id="IPR032862">
    <property type="entry name" value="ALKBH6"/>
</dbReference>
<keyword evidence="10" id="KW-1185">Reference proteome</keyword>
<dbReference type="Proteomes" id="UP001194468">
    <property type="component" value="Unassembled WGS sequence"/>
</dbReference>
<dbReference type="PANTHER" id="PTHR46030">
    <property type="entry name" value="ALPHA-KETOGLUTARATE-DEPENDENT DIOXYGENASE ALKB HOMOLOG 6"/>
    <property type="match status" value="1"/>
</dbReference>
<sequence>MQHGTALSNDVLVTAAPAAAHYIPDFITVEEEEYLLRKIDESPKLNWKPLGNRRLQLWGGEILQKNVLFRKAMPPFLTSYPNVIGRLKETQAFAFSPHKQPNHIILNEYLPGQGIMPHEDGPLYYPVVGTVSLGSHSVFHYYAYNSDRTPDHVAHTSSGRTIYPKPVLSVFLEPRSVIITSGDLYTSHLHGIDEVTHDVFLGDGRLLCPTGDEVVLSNWRTVRTQNMADVLRYGGTLPRETRLSLTCRDVEKVATPMRGHLPALNQVRLV</sequence>
<reference evidence="9" key="2">
    <citation type="journal article" date="2020" name="Nat. Commun.">
        <title>Large-scale genome sequencing of mycorrhizal fungi provides insights into the early evolution of symbiotic traits.</title>
        <authorList>
            <person name="Miyauchi S."/>
            <person name="Kiss E."/>
            <person name="Kuo A."/>
            <person name="Drula E."/>
            <person name="Kohler A."/>
            <person name="Sanchez-Garcia M."/>
            <person name="Morin E."/>
            <person name="Andreopoulos B."/>
            <person name="Barry K.W."/>
            <person name="Bonito G."/>
            <person name="Buee M."/>
            <person name="Carver A."/>
            <person name="Chen C."/>
            <person name="Cichocki N."/>
            <person name="Clum A."/>
            <person name="Culley D."/>
            <person name="Crous P.W."/>
            <person name="Fauchery L."/>
            <person name="Girlanda M."/>
            <person name="Hayes R.D."/>
            <person name="Keri Z."/>
            <person name="LaButti K."/>
            <person name="Lipzen A."/>
            <person name="Lombard V."/>
            <person name="Magnuson J."/>
            <person name="Maillard F."/>
            <person name="Murat C."/>
            <person name="Nolan M."/>
            <person name="Ohm R.A."/>
            <person name="Pangilinan J."/>
            <person name="Pereira M.F."/>
            <person name="Perotto S."/>
            <person name="Peter M."/>
            <person name="Pfister S."/>
            <person name="Riley R."/>
            <person name="Sitrit Y."/>
            <person name="Stielow J.B."/>
            <person name="Szollosi G."/>
            <person name="Zifcakova L."/>
            <person name="Stursova M."/>
            <person name="Spatafora J.W."/>
            <person name="Tedersoo L."/>
            <person name="Vaario L.M."/>
            <person name="Yamada A."/>
            <person name="Yan M."/>
            <person name="Wang P."/>
            <person name="Xu J."/>
            <person name="Bruns T."/>
            <person name="Baldrian P."/>
            <person name="Vilgalys R."/>
            <person name="Dunand C."/>
            <person name="Henrissat B."/>
            <person name="Grigoriev I.V."/>
            <person name="Hibbett D."/>
            <person name="Nagy L.G."/>
            <person name="Martin F.M."/>
        </authorList>
    </citation>
    <scope>NUCLEOTIDE SEQUENCE</scope>
    <source>
        <strain evidence="9">BED1</strain>
    </source>
</reference>
<dbReference type="PROSITE" id="PS51471">
    <property type="entry name" value="FE2OG_OXY"/>
    <property type="match status" value="1"/>
</dbReference>
<dbReference type="AlphaFoldDB" id="A0AAD4BUX2"/>
<evidence type="ECO:0000256" key="3">
    <source>
        <dbReference type="ARBA" id="ARBA00022723"/>
    </source>
</evidence>
<comment type="similarity">
    <text evidence="2">Belongs to the alkB family.</text>
</comment>
<keyword evidence="5" id="KW-0560">Oxidoreductase</keyword>
<dbReference type="PANTHER" id="PTHR46030:SF1">
    <property type="entry name" value="ALPHA-KETOGLUTARATE-DEPENDENT DIOXYGENASE ALKB HOMOLOG 6"/>
    <property type="match status" value="1"/>
</dbReference>
<comment type="subcellular location">
    <subcellularLocation>
        <location evidence="1">Nucleus</location>
    </subcellularLocation>
</comment>